<dbReference type="EMBL" id="AVFL01000010">
    <property type="protein sequence ID" value="EWY39882.1"/>
    <property type="molecule type" value="Genomic_DNA"/>
</dbReference>
<gene>
    <name evidence="1" type="ORF">N825_04030</name>
</gene>
<organism evidence="1 2">
    <name type="scientific">Skermanella stibiiresistens SB22</name>
    <dbReference type="NCBI Taxonomy" id="1385369"/>
    <lineage>
        <taxon>Bacteria</taxon>
        <taxon>Pseudomonadati</taxon>
        <taxon>Pseudomonadota</taxon>
        <taxon>Alphaproteobacteria</taxon>
        <taxon>Rhodospirillales</taxon>
        <taxon>Azospirillaceae</taxon>
        <taxon>Skermanella</taxon>
    </lineage>
</organism>
<keyword evidence="2" id="KW-1185">Reference proteome</keyword>
<dbReference type="AlphaFoldDB" id="W9H5A2"/>
<comment type="caution">
    <text evidence="1">The sequence shown here is derived from an EMBL/GenBank/DDBJ whole genome shotgun (WGS) entry which is preliminary data.</text>
</comment>
<dbReference type="Proteomes" id="UP000019486">
    <property type="component" value="Unassembled WGS sequence"/>
</dbReference>
<evidence type="ECO:0000313" key="1">
    <source>
        <dbReference type="EMBL" id="EWY39882.1"/>
    </source>
</evidence>
<protein>
    <submittedName>
        <fullName evidence="1">Uncharacterized protein</fullName>
    </submittedName>
</protein>
<sequence>MAADPGRASYASDAQAPHLAYDYAPSTFDERGTTVPFTTPELAFSRVRRDTRTNHLEVLVTGFSGGRSIYVFPWDGLSSVLRLTLHDRALQAEISLADAITPRRMRLAAHRVARTGLAGTEAAAAAAAALDRLAREEKTNQEAMLRRVIRLTGMLDRTTDDLMRRVRGKVGETLITQVAEVFGRLIGQTPEQCATRFLELSDALAPLGFPDEDDTGYLRRTLRQLGDLKNSISSANIGATGHLASETAAVTARMAARMIAEIDRELQALPAFFAGWEINIVRLRQNLDRLAWLLDGWLDVCELWRTAMSDRQNIDHRRIAEIMRVIPLIPKGECETTVRVTMDNLAGIRHRIVQQLQDWRTGEVDYEMVGRIETIKARTAAL</sequence>
<dbReference type="STRING" id="1385369.N825_04030"/>
<reference evidence="1 2" key="1">
    <citation type="submission" date="2013-08" db="EMBL/GenBank/DDBJ databases">
        <title>The genome sequence of Skermanella stibiiresistens.</title>
        <authorList>
            <person name="Zhu W."/>
            <person name="Wang G."/>
        </authorList>
    </citation>
    <scope>NUCLEOTIDE SEQUENCE [LARGE SCALE GENOMIC DNA]</scope>
    <source>
        <strain evidence="1 2">SB22</strain>
    </source>
</reference>
<name>W9H5A2_9PROT</name>
<proteinExistence type="predicted"/>
<accession>W9H5A2</accession>
<evidence type="ECO:0000313" key="2">
    <source>
        <dbReference type="Proteomes" id="UP000019486"/>
    </source>
</evidence>